<evidence type="ECO:0000313" key="3">
    <source>
        <dbReference type="EMBL" id="QQN89587.1"/>
    </source>
</evidence>
<dbReference type="Pfam" id="PF14341">
    <property type="entry name" value="PilX_N"/>
    <property type="match status" value="1"/>
</dbReference>
<dbReference type="InterPro" id="IPR025746">
    <property type="entry name" value="PilX_N_dom"/>
</dbReference>
<name>A0A7T7WM49_9GAMM</name>
<keyword evidence="1" id="KW-0472">Membrane</keyword>
<organism evidence="3 4">
    <name type="scientific">Acinetobacter variabilis</name>
    <dbReference type="NCBI Taxonomy" id="70346"/>
    <lineage>
        <taxon>Bacteria</taxon>
        <taxon>Pseudomonadati</taxon>
        <taxon>Pseudomonadota</taxon>
        <taxon>Gammaproteobacteria</taxon>
        <taxon>Moraxellales</taxon>
        <taxon>Moraxellaceae</taxon>
        <taxon>Acinetobacter</taxon>
    </lineage>
</organism>
<sequence>MNQQGSTLIIVLVVLLLITIIGTIAVKSSILNLKISTNAQIDALLLESNDAALFALEDQTKVSRQLAQDGMFGYFNSADSNDELVFCYRANAKNFFSMSNASVISANGNFTKNGVSGFCKAKEYSTRRAAVQTQLYLRKNVKPTTPLTTLPIGTSVGQSGLPVISNHIAVTAISILPSFSSASDDEIQNCFKQTSIKKSDTTETVRECFERLSIPYNLQNAEYMVGGQPKLRHRRT</sequence>
<accession>A0A7T7WM49</accession>
<gene>
    <name evidence="3" type="ORF">IAQ69_13385</name>
</gene>
<feature type="domain" description="Type 4 fimbrial biogenesis protein PilX N-terminal" evidence="2">
    <location>
        <begin position="4"/>
        <end position="53"/>
    </location>
</feature>
<proteinExistence type="predicted"/>
<keyword evidence="1" id="KW-0812">Transmembrane</keyword>
<evidence type="ECO:0000256" key="1">
    <source>
        <dbReference type="SAM" id="Phobius"/>
    </source>
</evidence>
<dbReference type="AlphaFoldDB" id="A0A7T7WM49"/>
<feature type="transmembrane region" description="Helical" evidence="1">
    <location>
        <begin position="6"/>
        <end position="26"/>
    </location>
</feature>
<evidence type="ECO:0000259" key="2">
    <source>
        <dbReference type="Pfam" id="PF14341"/>
    </source>
</evidence>
<protein>
    <submittedName>
        <fullName evidence="3">Pilus assembly protein PilX</fullName>
    </submittedName>
</protein>
<reference evidence="3 4" key="1">
    <citation type="submission" date="2020-08" db="EMBL/GenBank/DDBJ databases">
        <title>Emergence of ISAba1-mediated novel tet(X) in Acinetobacter variabilis from a chicken farm.</title>
        <authorList>
            <person name="Peng K."/>
            <person name="Li R."/>
        </authorList>
    </citation>
    <scope>NUCLEOTIDE SEQUENCE [LARGE SCALE GENOMIC DNA]</scope>
    <source>
        <strain evidence="3 4">XM9F202-2</strain>
    </source>
</reference>
<keyword evidence="1" id="KW-1133">Transmembrane helix</keyword>
<dbReference type="Proteomes" id="UP000596079">
    <property type="component" value="Chromosome"/>
</dbReference>
<evidence type="ECO:0000313" key="4">
    <source>
        <dbReference type="Proteomes" id="UP000596079"/>
    </source>
</evidence>
<dbReference type="EMBL" id="CP060811">
    <property type="protein sequence ID" value="QQN89587.1"/>
    <property type="molecule type" value="Genomic_DNA"/>
</dbReference>